<comment type="caution">
    <text evidence="3">The sequence shown here is derived from an EMBL/GenBank/DDBJ whole genome shotgun (WGS) entry which is preliminary data.</text>
</comment>
<proteinExistence type="predicted"/>
<evidence type="ECO:0000256" key="1">
    <source>
        <dbReference type="SAM" id="MobiDB-lite"/>
    </source>
</evidence>
<keyword evidence="2" id="KW-1133">Transmembrane helix</keyword>
<evidence type="ECO:0000313" key="3">
    <source>
        <dbReference type="EMBL" id="MBV2361410.1"/>
    </source>
</evidence>
<name>A0ABS6NCW2_9RHOB</name>
<accession>A0ABS6NCW2</accession>
<sequence length="74" mass="7099">MSDYGNPNQQSHVHRGSGVSLGGVLTVLGVIILALVLIFAFGGGGGDTTAPAADGAAVETAPETTPAAPAAPAD</sequence>
<gene>
    <name evidence="3" type="ORF">KUH32_16720</name>
</gene>
<organism evidence="3 4">
    <name type="scientific">Thalassococcus arenae</name>
    <dbReference type="NCBI Taxonomy" id="2851652"/>
    <lineage>
        <taxon>Bacteria</taxon>
        <taxon>Pseudomonadati</taxon>
        <taxon>Pseudomonadota</taxon>
        <taxon>Alphaproteobacteria</taxon>
        <taxon>Rhodobacterales</taxon>
        <taxon>Roseobacteraceae</taxon>
        <taxon>Thalassococcus</taxon>
    </lineage>
</organism>
<dbReference type="Proteomes" id="UP001166293">
    <property type="component" value="Unassembled WGS sequence"/>
</dbReference>
<reference evidence="3" key="1">
    <citation type="submission" date="2021-06" db="EMBL/GenBank/DDBJ databases">
        <title>Thalassococcus sp. CAU 1522 isolated from sea sand, Republic of Korea.</title>
        <authorList>
            <person name="Kim W."/>
        </authorList>
    </citation>
    <scope>NUCLEOTIDE SEQUENCE</scope>
    <source>
        <strain evidence="3">CAU 1522</strain>
    </source>
</reference>
<keyword evidence="4" id="KW-1185">Reference proteome</keyword>
<dbReference type="EMBL" id="JAHRWL010000002">
    <property type="protein sequence ID" value="MBV2361410.1"/>
    <property type="molecule type" value="Genomic_DNA"/>
</dbReference>
<evidence type="ECO:0000313" key="4">
    <source>
        <dbReference type="Proteomes" id="UP001166293"/>
    </source>
</evidence>
<protein>
    <submittedName>
        <fullName evidence="3">Uncharacterized protein</fullName>
    </submittedName>
</protein>
<feature type="transmembrane region" description="Helical" evidence="2">
    <location>
        <begin position="21"/>
        <end position="41"/>
    </location>
</feature>
<feature type="region of interest" description="Disordered" evidence="1">
    <location>
        <begin position="49"/>
        <end position="74"/>
    </location>
</feature>
<evidence type="ECO:0000256" key="2">
    <source>
        <dbReference type="SAM" id="Phobius"/>
    </source>
</evidence>
<dbReference type="RefSeq" id="WP_217779734.1">
    <property type="nucleotide sequence ID" value="NZ_JAHRWL010000002.1"/>
</dbReference>
<keyword evidence="2" id="KW-0812">Transmembrane</keyword>
<keyword evidence="2" id="KW-0472">Membrane</keyword>